<comment type="caution">
    <text evidence="1">The sequence shown here is derived from an EMBL/GenBank/DDBJ whole genome shotgun (WGS) entry which is preliminary data.</text>
</comment>
<keyword evidence="2" id="KW-1185">Reference proteome</keyword>
<evidence type="ECO:0000313" key="1">
    <source>
        <dbReference type="EMBL" id="GGK62211.1"/>
    </source>
</evidence>
<dbReference type="Proteomes" id="UP000645217">
    <property type="component" value="Unassembled WGS sequence"/>
</dbReference>
<dbReference type="InterPro" id="IPR045677">
    <property type="entry name" value="DUF6197"/>
</dbReference>
<protein>
    <submittedName>
        <fullName evidence="1">Uncharacterized protein</fullName>
    </submittedName>
</protein>
<name>A0A917VCC1_9ACTN</name>
<organism evidence="1 2">
    <name type="scientific">Sphaerisporangium melleum</name>
    <dbReference type="NCBI Taxonomy" id="321316"/>
    <lineage>
        <taxon>Bacteria</taxon>
        <taxon>Bacillati</taxon>
        <taxon>Actinomycetota</taxon>
        <taxon>Actinomycetes</taxon>
        <taxon>Streptosporangiales</taxon>
        <taxon>Streptosporangiaceae</taxon>
        <taxon>Sphaerisporangium</taxon>
    </lineage>
</organism>
<dbReference type="AlphaFoldDB" id="A0A917VCC1"/>
<dbReference type="RefSeq" id="WP_189160970.1">
    <property type="nucleotide sequence ID" value="NZ_BMNT01000001.1"/>
</dbReference>
<gene>
    <name evidence="1" type="ORF">GCM10007964_01720</name>
</gene>
<dbReference type="EMBL" id="BMNT01000001">
    <property type="protein sequence ID" value="GGK62211.1"/>
    <property type="molecule type" value="Genomic_DNA"/>
</dbReference>
<reference evidence="1" key="1">
    <citation type="journal article" date="2014" name="Int. J. Syst. Evol. Microbiol.">
        <title>Complete genome sequence of Corynebacterium casei LMG S-19264T (=DSM 44701T), isolated from a smear-ripened cheese.</title>
        <authorList>
            <consortium name="US DOE Joint Genome Institute (JGI-PGF)"/>
            <person name="Walter F."/>
            <person name="Albersmeier A."/>
            <person name="Kalinowski J."/>
            <person name="Ruckert C."/>
        </authorList>
    </citation>
    <scope>NUCLEOTIDE SEQUENCE</scope>
    <source>
        <strain evidence="1">JCM 13064</strain>
    </source>
</reference>
<accession>A0A917VCC1</accession>
<reference evidence="1" key="2">
    <citation type="submission" date="2020-09" db="EMBL/GenBank/DDBJ databases">
        <authorList>
            <person name="Sun Q."/>
            <person name="Ohkuma M."/>
        </authorList>
    </citation>
    <scope>NUCLEOTIDE SEQUENCE</scope>
    <source>
        <strain evidence="1">JCM 13064</strain>
    </source>
</reference>
<evidence type="ECO:0000313" key="2">
    <source>
        <dbReference type="Proteomes" id="UP000645217"/>
    </source>
</evidence>
<sequence>MTPENILNAAIGVLEMRGRCRGNYELGDGSVDPLGALAVAAGLEPDDWMGLRTLPESQIAGGDRVLVDAAWFLVAAAVPRVETWHLPVDDMVRALGDWADCASDAEILGALTKAAHHAGQVLEVTRG</sequence>
<proteinExistence type="predicted"/>
<dbReference type="Pfam" id="PF19698">
    <property type="entry name" value="DUF6197"/>
    <property type="match status" value="1"/>
</dbReference>